<reference evidence="1" key="1">
    <citation type="submission" date="2014-09" db="EMBL/GenBank/DDBJ databases">
        <authorList>
            <person name="Magalhaes I.L.F."/>
            <person name="Oliveira U."/>
            <person name="Santos F.R."/>
            <person name="Vidigal T.H.D.A."/>
            <person name="Brescovit A.D."/>
            <person name="Santos A.J."/>
        </authorList>
    </citation>
    <scope>NUCLEOTIDE SEQUENCE</scope>
    <source>
        <tissue evidence="1">Shoot tissue taken approximately 20 cm above the soil surface</tissue>
    </source>
</reference>
<accession>A0A0A8YH58</accession>
<dbReference type="EMBL" id="GBRH01273185">
    <property type="protein sequence ID" value="JAD24710.1"/>
    <property type="molecule type" value="Transcribed_RNA"/>
</dbReference>
<sequence length="32" mass="3681">MTLLMFLSFFSIRQKLLYSKNPQLLGLSPCSC</sequence>
<protein>
    <submittedName>
        <fullName evidence="1">Uncharacterized protein</fullName>
    </submittedName>
</protein>
<organism evidence="1">
    <name type="scientific">Arundo donax</name>
    <name type="common">Giant reed</name>
    <name type="synonym">Donax arundinaceus</name>
    <dbReference type="NCBI Taxonomy" id="35708"/>
    <lineage>
        <taxon>Eukaryota</taxon>
        <taxon>Viridiplantae</taxon>
        <taxon>Streptophyta</taxon>
        <taxon>Embryophyta</taxon>
        <taxon>Tracheophyta</taxon>
        <taxon>Spermatophyta</taxon>
        <taxon>Magnoliopsida</taxon>
        <taxon>Liliopsida</taxon>
        <taxon>Poales</taxon>
        <taxon>Poaceae</taxon>
        <taxon>PACMAD clade</taxon>
        <taxon>Arundinoideae</taxon>
        <taxon>Arundineae</taxon>
        <taxon>Arundo</taxon>
    </lineage>
</organism>
<proteinExistence type="predicted"/>
<name>A0A0A8YH58_ARUDO</name>
<dbReference type="AlphaFoldDB" id="A0A0A8YH58"/>
<evidence type="ECO:0000313" key="1">
    <source>
        <dbReference type="EMBL" id="JAD24710.1"/>
    </source>
</evidence>
<reference evidence="1" key="2">
    <citation type="journal article" date="2015" name="Data Brief">
        <title>Shoot transcriptome of the giant reed, Arundo donax.</title>
        <authorList>
            <person name="Barrero R.A."/>
            <person name="Guerrero F.D."/>
            <person name="Moolhuijzen P."/>
            <person name="Goolsby J.A."/>
            <person name="Tidwell J."/>
            <person name="Bellgard S.E."/>
            <person name="Bellgard M.I."/>
        </authorList>
    </citation>
    <scope>NUCLEOTIDE SEQUENCE</scope>
    <source>
        <tissue evidence="1">Shoot tissue taken approximately 20 cm above the soil surface</tissue>
    </source>
</reference>